<dbReference type="EMBL" id="CADEAL010000068">
    <property type="protein sequence ID" value="CAB1413742.1"/>
    <property type="molecule type" value="Genomic_DNA"/>
</dbReference>
<accession>A0A9N7TIV2</accession>
<evidence type="ECO:0000313" key="2">
    <source>
        <dbReference type="EMBL" id="CAB1413742.1"/>
    </source>
</evidence>
<name>A0A9N7TIV2_PLEPL</name>
<feature type="region of interest" description="Disordered" evidence="1">
    <location>
        <begin position="52"/>
        <end position="78"/>
    </location>
</feature>
<gene>
    <name evidence="2" type="ORF">PLEPLA_LOCUS1444</name>
</gene>
<protein>
    <submittedName>
        <fullName evidence="2">Uncharacterized protein</fullName>
    </submittedName>
</protein>
<sequence length="186" mass="21929">MQQPDVVMSLRIELLRANKKIMALKYGTESLRERMWQLENQLKDRDDVIKMAMEKEKDKEKEKEKEVEKETEKQKQKEIQALKEKVEQLENQLKDKDDVIKTAVEKEKEKETETEKEKEKEIQALKEQVEQLQHQLIDKDGVIAKEVKKRRARLRAYLDCLAELSDCQARANIMEASLHQEPALGA</sequence>
<evidence type="ECO:0000256" key="1">
    <source>
        <dbReference type="SAM" id="MobiDB-lite"/>
    </source>
</evidence>
<evidence type="ECO:0000313" key="3">
    <source>
        <dbReference type="Proteomes" id="UP001153269"/>
    </source>
</evidence>
<keyword evidence="3" id="KW-1185">Reference proteome</keyword>
<organism evidence="2 3">
    <name type="scientific">Pleuronectes platessa</name>
    <name type="common">European plaice</name>
    <dbReference type="NCBI Taxonomy" id="8262"/>
    <lineage>
        <taxon>Eukaryota</taxon>
        <taxon>Metazoa</taxon>
        <taxon>Chordata</taxon>
        <taxon>Craniata</taxon>
        <taxon>Vertebrata</taxon>
        <taxon>Euteleostomi</taxon>
        <taxon>Actinopterygii</taxon>
        <taxon>Neopterygii</taxon>
        <taxon>Teleostei</taxon>
        <taxon>Neoteleostei</taxon>
        <taxon>Acanthomorphata</taxon>
        <taxon>Carangaria</taxon>
        <taxon>Pleuronectiformes</taxon>
        <taxon>Pleuronectoidei</taxon>
        <taxon>Pleuronectidae</taxon>
        <taxon>Pleuronectes</taxon>
    </lineage>
</organism>
<dbReference type="AlphaFoldDB" id="A0A9N7TIV2"/>
<comment type="caution">
    <text evidence="2">The sequence shown here is derived from an EMBL/GenBank/DDBJ whole genome shotgun (WGS) entry which is preliminary data.</text>
</comment>
<reference evidence="2" key="1">
    <citation type="submission" date="2020-03" db="EMBL/GenBank/DDBJ databases">
        <authorList>
            <person name="Weist P."/>
        </authorList>
    </citation>
    <scope>NUCLEOTIDE SEQUENCE</scope>
</reference>
<proteinExistence type="predicted"/>
<dbReference type="Proteomes" id="UP001153269">
    <property type="component" value="Unassembled WGS sequence"/>
</dbReference>